<organism evidence="6 7">
    <name type="scientific">Eisenbergiella porci</name>
    <dbReference type="NCBI Taxonomy" id="2652274"/>
    <lineage>
        <taxon>Bacteria</taxon>
        <taxon>Bacillati</taxon>
        <taxon>Bacillota</taxon>
        <taxon>Clostridia</taxon>
        <taxon>Lachnospirales</taxon>
        <taxon>Lachnospiraceae</taxon>
        <taxon>Eisenbergiella</taxon>
    </lineage>
</organism>
<dbReference type="PANTHER" id="PTHR42988:SF2">
    <property type="entry name" value="CYCLIC NUCLEOTIDE PHOSPHODIESTERASE CBUA0032-RELATED"/>
    <property type="match status" value="1"/>
</dbReference>
<dbReference type="GO" id="GO:0016787">
    <property type="term" value="F:hydrolase activity"/>
    <property type="evidence" value="ECO:0007669"/>
    <property type="project" value="UniProtKB-KW"/>
</dbReference>
<dbReference type="SUPFAM" id="SSF56300">
    <property type="entry name" value="Metallo-dependent phosphatases"/>
    <property type="match status" value="1"/>
</dbReference>
<comment type="similarity">
    <text evidence="4">Belongs to the cyclic nucleotide phosphodiesterase class-III family.</text>
</comment>
<evidence type="ECO:0000313" key="7">
    <source>
        <dbReference type="Proteomes" id="UP000436047"/>
    </source>
</evidence>
<dbReference type="InterPro" id="IPR050884">
    <property type="entry name" value="CNP_phosphodiesterase-III"/>
</dbReference>
<gene>
    <name evidence="6" type="ORF">FYJ45_16485</name>
</gene>
<evidence type="ECO:0000256" key="2">
    <source>
        <dbReference type="ARBA" id="ARBA00022801"/>
    </source>
</evidence>
<protein>
    <submittedName>
        <fullName evidence="6">Metallophosphoesterase</fullName>
    </submittedName>
</protein>
<dbReference type="AlphaFoldDB" id="A0A6N7WH66"/>
<dbReference type="Pfam" id="PF00149">
    <property type="entry name" value="Metallophos"/>
    <property type="match status" value="1"/>
</dbReference>
<dbReference type="Gene3D" id="3.60.21.10">
    <property type="match status" value="1"/>
</dbReference>
<accession>A0A6N7WH66</accession>
<evidence type="ECO:0000259" key="5">
    <source>
        <dbReference type="Pfam" id="PF00149"/>
    </source>
</evidence>
<dbReference type="InterPro" id="IPR004843">
    <property type="entry name" value="Calcineurin-like_PHP"/>
</dbReference>
<keyword evidence="3" id="KW-0408">Iron</keyword>
<keyword evidence="2" id="KW-0378">Hydrolase</keyword>
<dbReference type="GeneID" id="86054635"/>
<dbReference type="GO" id="GO:0046872">
    <property type="term" value="F:metal ion binding"/>
    <property type="evidence" value="ECO:0007669"/>
    <property type="project" value="UniProtKB-KW"/>
</dbReference>
<sequence length="404" mass="46965">MRWMHISDVHMNKEFNNVISNILRDELPEFIKSNGFEADYLFVTGDYRDSAYMADNSLKEDLYQQAVNVADYIREIAKALHVSSDNVYLVPGNHDLARQSCDKEQIEKIKQSYPKFRETLTNQEQSYLLQRFEFFDMIEKQIHPEESNECRSFHRFYQEDKVDILCLNTAITCYGQEKEGELFLDSESVRKIISNTGIQRPLIILAHHDLKFLTPVEMENLKFMIRNRSVFYLCGHSHKLEYGYDDESKICRIMVGTTKHAEGAYPIISMGDISDRGDQAGFTFYKYNFADKTGWNLYNEFSYRINKNRIGFIGSSIVNDTNINFDLVQLPLKQTTKSTKEERTVTLKTLAKIKSALCVFERKQTITVSARGLPVNAGIVIGYALHKRQGIQLQYKNNDILFWC</sequence>
<proteinExistence type="inferred from homology"/>
<dbReference type="PANTHER" id="PTHR42988">
    <property type="entry name" value="PHOSPHOHYDROLASE"/>
    <property type="match status" value="1"/>
</dbReference>
<evidence type="ECO:0000256" key="1">
    <source>
        <dbReference type="ARBA" id="ARBA00022723"/>
    </source>
</evidence>
<reference evidence="6 7" key="1">
    <citation type="submission" date="2019-08" db="EMBL/GenBank/DDBJ databases">
        <title>In-depth cultivation of the pig gut microbiome towards novel bacterial diversity and tailored functional studies.</title>
        <authorList>
            <person name="Wylensek D."/>
            <person name="Hitch T.C.A."/>
            <person name="Clavel T."/>
        </authorList>
    </citation>
    <scope>NUCLEOTIDE SEQUENCE [LARGE SCALE GENOMIC DNA]</scope>
    <source>
        <strain evidence="6 7">WCA-389-WT-23B</strain>
    </source>
</reference>
<name>A0A6N7WH66_9FIRM</name>
<evidence type="ECO:0000256" key="4">
    <source>
        <dbReference type="ARBA" id="ARBA00025742"/>
    </source>
</evidence>
<keyword evidence="1" id="KW-0479">Metal-binding</keyword>
<dbReference type="Proteomes" id="UP000436047">
    <property type="component" value="Unassembled WGS sequence"/>
</dbReference>
<evidence type="ECO:0000256" key="3">
    <source>
        <dbReference type="ARBA" id="ARBA00023004"/>
    </source>
</evidence>
<feature type="domain" description="Calcineurin-like phosphoesterase" evidence="5">
    <location>
        <begin position="1"/>
        <end position="239"/>
    </location>
</feature>
<keyword evidence="7" id="KW-1185">Reference proteome</keyword>
<dbReference type="InterPro" id="IPR029052">
    <property type="entry name" value="Metallo-depent_PP-like"/>
</dbReference>
<dbReference type="EMBL" id="VUMI01000028">
    <property type="protein sequence ID" value="MSS89817.1"/>
    <property type="molecule type" value="Genomic_DNA"/>
</dbReference>
<evidence type="ECO:0000313" key="6">
    <source>
        <dbReference type="EMBL" id="MSS89817.1"/>
    </source>
</evidence>
<comment type="caution">
    <text evidence="6">The sequence shown here is derived from an EMBL/GenBank/DDBJ whole genome shotgun (WGS) entry which is preliminary data.</text>
</comment>
<dbReference type="RefSeq" id="WP_154465875.1">
    <property type="nucleotide sequence ID" value="NZ_JAXDZL010000132.1"/>
</dbReference>